<dbReference type="EMBL" id="AVOT02074916">
    <property type="protein sequence ID" value="MBW0563866.1"/>
    <property type="molecule type" value="Genomic_DNA"/>
</dbReference>
<protein>
    <submittedName>
        <fullName evidence="1">Uncharacterized protein</fullName>
    </submittedName>
</protein>
<accession>A0A9Q3JKR8</accession>
<dbReference type="AlphaFoldDB" id="A0A9Q3JKR8"/>
<sequence>MNLYKANSKELARGQRKIFRTRRPVRGHIGHSGGWRKIQGNHIHSVIHLPVQQKPQTRGLEGYGSSAAAPTTPQRSFTMEHEVQEVQPRITLGRTWSKLQKDMSQSDTLQ</sequence>
<gene>
    <name evidence="1" type="ORF">O181_103581</name>
</gene>
<comment type="caution">
    <text evidence="1">The sequence shown here is derived from an EMBL/GenBank/DDBJ whole genome shotgun (WGS) entry which is preliminary data.</text>
</comment>
<evidence type="ECO:0000313" key="2">
    <source>
        <dbReference type="Proteomes" id="UP000765509"/>
    </source>
</evidence>
<organism evidence="1 2">
    <name type="scientific">Austropuccinia psidii MF-1</name>
    <dbReference type="NCBI Taxonomy" id="1389203"/>
    <lineage>
        <taxon>Eukaryota</taxon>
        <taxon>Fungi</taxon>
        <taxon>Dikarya</taxon>
        <taxon>Basidiomycota</taxon>
        <taxon>Pucciniomycotina</taxon>
        <taxon>Pucciniomycetes</taxon>
        <taxon>Pucciniales</taxon>
        <taxon>Sphaerophragmiaceae</taxon>
        <taxon>Austropuccinia</taxon>
    </lineage>
</organism>
<dbReference type="Proteomes" id="UP000765509">
    <property type="component" value="Unassembled WGS sequence"/>
</dbReference>
<keyword evidence="2" id="KW-1185">Reference proteome</keyword>
<evidence type="ECO:0000313" key="1">
    <source>
        <dbReference type="EMBL" id="MBW0563866.1"/>
    </source>
</evidence>
<name>A0A9Q3JKR8_9BASI</name>
<reference evidence="1" key="1">
    <citation type="submission" date="2021-03" db="EMBL/GenBank/DDBJ databases">
        <title>Draft genome sequence of rust myrtle Austropuccinia psidii MF-1, a brazilian biotype.</title>
        <authorList>
            <person name="Quecine M.C."/>
            <person name="Pachon D.M.R."/>
            <person name="Bonatelli M.L."/>
            <person name="Correr F.H."/>
            <person name="Franceschini L.M."/>
            <person name="Leite T.F."/>
            <person name="Margarido G.R.A."/>
            <person name="Almeida C.A."/>
            <person name="Ferrarezi J.A."/>
            <person name="Labate C.A."/>
        </authorList>
    </citation>
    <scope>NUCLEOTIDE SEQUENCE</scope>
    <source>
        <strain evidence="1">MF-1</strain>
    </source>
</reference>
<proteinExistence type="predicted"/>